<reference evidence="1 3" key="1">
    <citation type="submission" date="2015-09" db="EMBL/GenBank/DDBJ databases">
        <authorList>
            <consortium name="Pathogen Informatics"/>
        </authorList>
    </citation>
    <scope>NUCLEOTIDE SEQUENCE [LARGE SCALE GENOMIC DNA]</scope>
    <source>
        <strain evidence="1">2789STDY5834875</strain>
        <strain evidence="2 3">2789STDY5834878</strain>
    </source>
</reference>
<accession>A0A174YUK8</accession>
<evidence type="ECO:0000313" key="1">
    <source>
        <dbReference type="EMBL" id="CUQ78824.1"/>
    </source>
</evidence>
<sequence>MNNSENLPTDNNNKSIVKGQTMYNWETHDNQDKVILDSINAIERRREHMTDEQLRKAYAELQTGLGPDIYSQLCDRKASDNFQG</sequence>
<dbReference type="EMBL" id="CZBU01000005">
    <property type="protein sequence ID" value="CUQ78824.1"/>
    <property type="molecule type" value="Genomic_DNA"/>
</dbReference>
<organism evidence="1">
    <name type="scientific">Lachnospira eligens</name>
    <dbReference type="NCBI Taxonomy" id="39485"/>
    <lineage>
        <taxon>Bacteria</taxon>
        <taxon>Bacillati</taxon>
        <taxon>Bacillota</taxon>
        <taxon>Clostridia</taxon>
        <taxon>Lachnospirales</taxon>
        <taxon>Lachnospiraceae</taxon>
        <taxon>Lachnospira</taxon>
    </lineage>
</organism>
<evidence type="ECO:0000313" key="3">
    <source>
        <dbReference type="Proteomes" id="UP000095780"/>
    </source>
</evidence>
<name>A0A174YUK8_9FIRM</name>
<protein>
    <submittedName>
        <fullName evidence="1">Uncharacterized protein</fullName>
    </submittedName>
</protein>
<dbReference type="Proteomes" id="UP000095621">
    <property type="component" value="Unassembled WGS sequence"/>
</dbReference>
<dbReference type="EMBL" id="CZBV01000004">
    <property type="protein sequence ID" value="CUQ85080.1"/>
    <property type="molecule type" value="Genomic_DNA"/>
</dbReference>
<gene>
    <name evidence="1" type="ORF">ERS852490_02475</name>
    <name evidence="2" type="ORF">ERS852492_01539</name>
</gene>
<dbReference type="Proteomes" id="UP000095780">
    <property type="component" value="Unassembled WGS sequence"/>
</dbReference>
<evidence type="ECO:0000313" key="2">
    <source>
        <dbReference type="EMBL" id="CUQ85080.1"/>
    </source>
</evidence>
<dbReference type="AlphaFoldDB" id="A0A174YUK8"/>
<proteinExistence type="predicted"/>
<dbReference type="RefSeq" id="WP_055216241.1">
    <property type="nucleotide sequence ID" value="NZ_CABIXW010000004.1"/>
</dbReference>